<evidence type="ECO:0000313" key="3">
    <source>
        <dbReference type="Proteomes" id="UP000279236"/>
    </source>
</evidence>
<reference evidence="2 3" key="1">
    <citation type="submission" date="2018-11" db="EMBL/GenBank/DDBJ databases">
        <title>Genome sequence of Apiotrichum porosum DSM 27194.</title>
        <authorList>
            <person name="Aliyu H."/>
            <person name="Gorte O."/>
            <person name="Ochsenreither K."/>
        </authorList>
    </citation>
    <scope>NUCLEOTIDE SEQUENCE [LARGE SCALE GENOMIC DNA]</scope>
    <source>
        <strain evidence="2 3">DSM 27194</strain>
    </source>
</reference>
<proteinExistence type="predicted"/>
<accession>A0A427Y0X9</accession>
<keyword evidence="3" id="KW-1185">Reference proteome</keyword>
<evidence type="ECO:0000256" key="1">
    <source>
        <dbReference type="SAM" id="MobiDB-lite"/>
    </source>
</evidence>
<dbReference type="RefSeq" id="XP_028478244.1">
    <property type="nucleotide sequence ID" value="XM_028621792.1"/>
</dbReference>
<feature type="compositionally biased region" description="Polar residues" evidence="1">
    <location>
        <begin position="108"/>
        <end position="121"/>
    </location>
</feature>
<dbReference type="Proteomes" id="UP000279236">
    <property type="component" value="Unassembled WGS sequence"/>
</dbReference>
<comment type="caution">
    <text evidence="2">The sequence shown here is derived from an EMBL/GenBank/DDBJ whole genome shotgun (WGS) entry which is preliminary data.</text>
</comment>
<dbReference type="EMBL" id="RSCE01000003">
    <property type="protein sequence ID" value="RSH84796.1"/>
    <property type="molecule type" value="Genomic_DNA"/>
</dbReference>
<sequence length="121" mass="12674">MSKPELKKLCAALGISVSLGTRSATVDILAQRLADFHAGGAPPLSRKVKGAWRADVQAMYSPGLPSTSASSSHNLVSIPSPNALHLDLGPSADHISLHQMGLLDSDINEQNNARDNPHSSS</sequence>
<dbReference type="GeneID" id="39590865"/>
<evidence type="ECO:0000313" key="2">
    <source>
        <dbReference type="EMBL" id="RSH84796.1"/>
    </source>
</evidence>
<dbReference type="AlphaFoldDB" id="A0A427Y0X9"/>
<protein>
    <submittedName>
        <fullName evidence="2">Uncharacterized protein</fullName>
    </submittedName>
</protein>
<organism evidence="2 3">
    <name type="scientific">Apiotrichum porosum</name>
    <dbReference type="NCBI Taxonomy" id="105984"/>
    <lineage>
        <taxon>Eukaryota</taxon>
        <taxon>Fungi</taxon>
        <taxon>Dikarya</taxon>
        <taxon>Basidiomycota</taxon>
        <taxon>Agaricomycotina</taxon>
        <taxon>Tremellomycetes</taxon>
        <taxon>Trichosporonales</taxon>
        <taxon>Trichosporonaceae</taxon>
        <taxon>Apiotrichum</taxon>
    </lineage>
</organism>
<gene>
    <name evidence="2" type="ORF">EHS24_006322</name>
</gene>
<feature type="region of interest" description="Disordered" evidence="1">
    <location>
        <begin position="101"/>
        <end position="121"/>
    </location>
</feature>
<name>A0A427Y0X9_9TREE</name>